<protein>
    <recommendedName>
        <fullName evidence="4">Acyl-CoA carboxylase subunit epsilon</fullName>
    </recommendedName>
</protein>
<dbReference type="OrthoDB" id="4749910at2"/>
<evidence type="ECO:0000313" key="2">
    <source>
        <dbReference type="EMBL" id="OSC27677.1"/>
    </source>
</evidence>
<evidence type="ECO:0000313" key="3">
    <source>
        <dbReference type="Proteomes" id="UP000242320"/>
    </source>
</evidence>
<dbReference type="AlphaFoldDB" id="A0A1X2L1A7"/>
<feature type="compositionally biased region" description="Low complexity" evidence="1">
    <location>
        <begin position="11"/>
        <end position="23"/>
    </location>
</feature>
<accession>A0A1X2L1A7</accession>
<evidence type="ECO:0008006" key="4">
    <source>
        <dbReference type="Google" id="ProtNLM"/>
    </source>
</evidence>
<name>A0A1X2L1A7_9MYCO</name>
<gene>
    <name evidence="2" type="ORF">B8W69_13425</name>
</gene>
<dbReference type="GO" id="GO:0003989">
    <property type="term" value="F:acetyl-CoA carboxylase activity"/>
    <property type="evidence" value="ECO:0007669"/>
    <property type="project" value="InterPro"/>
</dbReference>
<keyword evidence="3" id="KW-1185">Reference proteome</keyword>
<evidence type="ECO:0000256" key="1">
    <source>
        <dbReference type="SAM" id="MobiDB-lite"/>
    </source>
</evidence>
<organism evidence="2 3">
    <name type="scientific">Mycolicibacterium vulneris</name>
    <dbReference type="NCBI Taxonomy" id="547163"/>
    <lineage>
        <taxon>Bacteria</taxon>
        <taxon>Bacillati</taxon>
        <taxon>Actinomycetota</taxon>
        <taxon>Actinomycetes</taxon>
        <taxon>Mycobacteriales</taxon>
        <taxon>Mycobacteriaceae</taxon>
        <taxon>Mycolicibacterium</taxon>
    </lineage>
</organism>
<dbReference type="InterPro" id="IPR032716">
    <property type="entry name" value="ACC_epsilon"/>
</dbReference>
<dbReference type="EMBL" id="NCXM01000012">
    <property type="protein sequence ID" value="OSC27677.1"/>
    <property type="molecule type" value="Genomic_DNA"/>
</dbReference>
<proteinExistence type="predicted"/>
<sequence length="96" mass="10568">MSRASDDMQTDDAVAGEAAVEDASQPQAHEPHIQILKGEPTAEEVAALVAVLGCAGGAPEPEQPERTRWGLPVDRLRFAMTNYQRLTFQQMTHMRH</sequence>
<dbReference type="GO" id="GO:0004658">
    <property type="term" value="F:propionyl-CoA carboxylase activity"/>
    <property type="evidence" value="ECO:0007669"/>
    <property type="project" value="InterPro"/>
</dbReference>
<reference evidence="2 3" key="1">
    <citation type="submission" date="2017-04" db="EMBL/GenBank/DDBJ databases">
        <title>The new phylogeny of genus Mycobacterium.</title>
        <authorList>
            <person name="Tortoli E."/>
            <person name="Trovato A."/>
            <person name="Cirillo D.M."/>
        </authorList>
    </citation>
    <scope>NUCLEOTIDE SEQUENCE [LARGE SCALE GENOMIC DNA]</scope>
    <source>
        <strain evidence="2 3">DSM 45247</strain>
    </source>
</reference>
<dbReference type="Pfam" id="PF13822">
    <property type="entry name" value="ACC_epsilon"/>
    <property type="match status" value="1"/>
</dbReference>
<comment type="caution">
    <text evidence="2">The sequence shown here is derived from an EMBL/GenBank/DDBJ whole genome shotgun (WGS) entry which is preliminary data.</text>
</comment>
<feature type="region of interest" description="Disordered" evidence="1">
    <location>
        <begin position="1"/>
        <end position="31"/>
    </location>
</feature>
<dbReference type="Proteomes" id="UP000242320">
    <property type="component" value="Unassembled WGS sequence"/>
</dbReference>